<evidence type="ECO:0000256" key="2">
    <source>
        <dbReference type="SAM" id="MobiDB-lite"/>
    </source>
</evidence>
<dbReference type="SUPFAM" id="SSF56219">
    <property type="entry name" value="DNase I-like"/>
    <property type="match status" value="1"/>
</dbReference>
<keyword evidence="4" id="KW-1185">Reference proteome</keyword>
<protein>
    <recommendedName>
        <fullName evidence="5">Endonuclease/exonuclease/phosphatase domain-containing protein</fullName>
    </recommendedName>
</protein>
<proteinExistence type="predicted"/>
<dbReference type="AlphaFoldDB" id="A0A3N4J8Q1"/>
<dbReference type="InterPro" id="IPR036691">
    <property type="entry name" value="Endo/exonu/phosph_ase_sf"/>
</dbReference>
<organism evidence="3 4">
    <name type="scientific">Choiromyces venosus 120613-1</name>
    <dbReference type="NCBI Taxonomy" id="1336337"/>
    <lineage>
        <taxon>Eukaryota</taxon>
        <taxon>Fungi</taxon>
        <taxon>Dikarya</taxon>
        <taxon>Ascomycota</taxon>
        <taxon>Pezizomycotina</taxon>
        <taxon>Pezizomycetes</taxon>
        <taxon>Pezizales</taxon>
        <taxon>Tuberaceae</taxon>
        <taxon>Choiromyces</taxon>
    </lineage>
</organism>
<reference evidence="3 4" key="1">
    <citation type="journal article" date="2018" name="Nat. Ecol. Evol.">
        <title>Pezizomycetes genomes reveal the molecular basis of ectomycorrhizal truffle lifestyle.</title>
        <authorList>
            <person name="Murat C."/>
            <person name="Payen T."/>
            <person name="Noel B."/>
            <person name="Kuo A."/>
            <person name="Morin E."/>
            <person name="Chen J."/>
            <person name="Kohler A."/>
            <person name="Krizsan K."/>
            <person name="Balestrini R."/>
            <person name="Da Silva C."/>
            <person name="Montanini B."/>
            <person name="Hainaut M."/>
            <person name="Levati E."/>
            <person name="Barry K.W."/>
            <person name="Belfiori B."/>
            <person name="Cichocki N."/>
            <person name="Clum A."/>
            <person name="Dockter R.B."/>
            <person name="Fauchery L."/>
            <person name="Guy J."/>
            <person name="Iotti M."/>
            <person name="Le Tacon F."/>
            <person name="Lindquist E.A."/>
            <person name="Lipzen A."/>
            <person name="Malagnac F."/>
            <person name="Mello A."/>
            <person name="Molinier V."/>
            <person name="Miyauchi S."/>
            <person name="Poulain J."/>
            <person name="Riccioni C."/>
            <person name="Rubini A."/>
            <person name="Sitrit Y."/>
            <person name="Splivallo R."/>
            <person name="Traeger S."/>
            <person name="Wang M."/>
            <person name="Zifcakova L."/>
            <person name="Wipf D."/>
            <person name="Zambonelli A."/>
            <person name="Paolocci F."/>
            <person name="Nowrousian M."/>
            <person name="Ottonello S."/>
            <person name="Baldrian P."/>
            <person name="Spatafora J.W."/>
            <person name="Henrissat B."/>
            <person name="Nagy L.G."/>
            <person name="Aury J.M."/>
            <person name="Wincker P."/>
            <person name="Grigoriev I.V."/>
            <person name="Bonfante P."/>
            <person name="Martin F.M."/>
        </authorList>
    </citation>
    <scope>NUCLEOTIDE SEQUENCE [LARGE SCALE GENOMIC DNA]</scope>
    <source>
        <strain evidence="3 4">120613-1</strain>
    </source>
</reference>
<evidence type="ECO:0000313" key="4">
    <source>
        <dbReference type="Proteomes" id="UP000276215"/>
    </source>
</evidence>
<dbReference type="STRING" id="1336337.A0A3N4J8Q1"/>
<dbReference type="EMBL" id="ML120434">
    <property type="protein sequence ID" value="RPA94662.1"/>
    <property type="molecule type" value="Genomic_DNA"/>
</dbReference>
<dbReference type="Gene3D" id="3.60.10.10">
    <property type="entry name" value="Endonuclease/exonuclease/phosphatase"/>
    <property type="match status" value="1"/>
</dbReference>
<accession>A0A3N4J8Q1</accession>
<dbReference type="Proteomes" id="UP000276215">
    <property type="component" value="Unassembled WGS sequence"/>
</dbReference>
<feature type="compositionally biased region" description="Basic and acidic residues" evidence="2">
    <location>
        <begin position="1"/>
        <end position="12"/>
    </location>
</feature>
<name>A0A3N4J8Q1_9PEZI</name>
<evidence type="ECO:0000256" key="1">
    <source>
        <dbReference type="SAM" id="Coils"/>
    </source>
</evidence>
<dbReference type="OrthoDB" id="415822at2759"/>
<feature type="coiled-coil region" evidence="1">
    <location>
        <begin position="181"/>
        <end position="215"/>
    </location>
</feature>
<gene>
    <name evidence="3" type="ORF">L873DRAFT_1792753</name>
</gene>
<feature type="region of interest" description="Disordered" evidence="2">
    <location>
        <begin position="1"/>
        <end position="22"/>
    </location>
</feature>
<sequence>MGDINGKYERWGGEGTEEDEGGKRVVEWMDNWEFKLDTKRGEIIRINPVVGGKDSVIDIGVWSGALEVEGKMREGIVGLDHIPIELNVKVLEGDIMVERRIGGEVDWEKFETDMILKKEWNKWKEERKNIGGRERLDKIVEELEVIVGKGVEENRDRRKWRMGKCKWWTRKVEEEHKRIMGVEKEYRRNRTEERKKKLEEEILNWKRMVEEKKNEYWMEKLEKIDMNEGYK</sequence>
<keyword evidence="1" id="KW-0175">Coiled coil</keyword>
<evidence type="ECO:0008006" key="5">
    <source>
        <dbReference type="Google" id="ProtNLM"/>
    </source>
</evidence>
<evidence type="ECO:0000313" key="3">
    <source>
        <dbReference type="EMBL" id="RPA94662.1"/>
    </source>
</evidence>